<feature type="compositionally biased region" description="Polar residues" evidence="6">
    <location>
        <begin position="114"/>
        <end position="130"/>
    </location>
</feature>
<keyword evidence="3" id="KW-0238">DNA-binding</keyword>
<dbReference type="PANTHER" id="PTHR15180:SF1">
    <property type="entry name" value="GENERAL TRANSCRIPTION FACTOR 3C POLYPEPTIDE 1"/>
    <property type="match status" value="1"/>
</dbReference>
<keyword evidence="10" id="KW-1185">Reference proteome</keyword>
<evidence type="ECO:0000313" key="10">
    <source>
        <dbReference type="Proteomes" id="UP000191004"/>
    </source>
</evidence>
<feature type="signal peptide" evidence="7">
    <location>
        <begin position="1"/>
        <end position="20"/>
    </location>
</feature>
<sequence>MALELEGLIARLLLVISCAGEQGLSISEFNDAAKLALCLSDSAASFHNNQDVNLQDLGSKFSDHAVATIWKWLVRRTDISIGPRRKFNHLMFSEVLALENLSKGRNTRREVDSVNGNGRAQQAVDSTASGSGEGSDIRIYASPEIMWEAITGHAIDYKRVPRSEWLLLLGIASTKAQGILQGDLGRLVDQDKRSVPKRTDALVKKGYITKRTTLVRGTKTSKMWLKLFAPPLPKDRSAAAEPEAEMNLSRQVLAINLEAVPWHTRWTGESVDYTALATTIMAICKEWGVLRMQDLKSKLGVLGMRWQMKVVSKVCRFLNARDAIRYVAAKLNNKVFNDCVQFNRDLTPKDWSIFLATGKRAGKLARSSELYSQDSHDVTDSFFNQSASSKCLEVAPTWSSDQPLAATIAKSIMACGEAGLTNPDVYGLTLGFALGASIARYSANEYR</sequence>
<feature type="chain" id="PRO_5012210857" description="B-block binding subunit of TFIIIC domain-containing protein" evidence="7">
    <location>
        <begin position="21"/>
        <end position="447"/>
    </location>
</feature>
<evidence type="ECO:0000259" key="8">
    <source>
        <dbReference type="Pfam" id="PF04182"/>
    </source>
</evidence>
<evidence type="ECO:0000256" key="2">
    <source>
        <dbReference type="ARBA" id="ARBA00022553"/>
    </source>
</evidence>
<keyword evidence="4" id="KW-0804">Transcription</keyword>
<accession>A0A1T3CFS9</accession>
<organism evidence="9 10">
    <name type="scientific">Trichoderma guizhouense</name>
    <dbReference type="NCBI Taxonomy" id="1491466"/>
    <lineage>
        <taxon>Eukaryota</taxon>
        <taxon>Fungi</taxon>
        <taxon>Dikarya</taxon>
        <taxon>Ascomycota</taxon>
        <taxon>Pezizomycotina</taxon>
        <taxon>Sordariomycetes</taxon>
        <taxon>Hypocreomycetidae</taxon>
        <taxon>Hypocreales</taxon>
        <taxon>Hypocreaceae</taxon>
        <taxon>Trichoderma</taxon>
    </lineage>
</organism>
<comment type="subcellular location">
    <subcellularLocation>
        <location evidence="1">Nucleus</location>
    </subcellularLocation>
</comment>
<dbReference type="GO" id="GO:0005634">
    <property type="term" value="C:nucleus"/>
    <property type="evidence" value="ECO:0007669"/>
    <property type="project" value="UniProtKB-SubCell"/>
</dbReference>
<dbReference type="PANTHER" id="PTHR15180">
    <property type="entry name" value="GENERAL TRANSCRIPTION FACTOR 3C POLYPEPTIDE 1"/>
    <property type="match status" value="1"/>
</dbReference>
<keyword evidence="2" id="KW-0597">Phosphoprotein</keyword>
<comment type="caution">
    <text evidence="9">The sequence shown here is derived from an EMBL/GenBank/DDBJ whole genome shotgun (WGS) entry which is preliminary data.</text>
</comment>
<reference evidence="9 10" key="1">
    <citation type="submission" date="2016-04" db="EMBL/GenBank/DDBJ databases">
        <title>Multiple horizontal gene transfer events from other fungi enriched the ability of the initially mycotrophic fungus Trichoderma (Ascomycota) to feed on dead plant biomass.</title>
        <authorList>
            <person name="Atanasova L."/>
            <person name="Chenthamara K."/>
            <person name="Zhang J."/>
            <person name="Grujic M."/>
            <person name="Henrissat B."/>
            <person name="Kuo A."/>
            <person name="Aertz A."/>
            <person name="Salamov A."/>
            <person name="Lipzen A."/>
            <person name="Labutti K."/>
            <person name="Barry K."/>
            <person name="Miao Y."/>
            <person name="Rahimi M.J."/>
            <person name="Shen Q."/>
            <person name="Grigoriev I.V."/>
            <person name="Kubicek C.P."/>
            <person name="Druzhinina I.S."/>
        </authorList>
    </citation>
    <scope>NUCLEOTIDE SEQUENCE [LARGE SCALE GENOMIC DNA]</scope>
    <source>
        <strain evidence="9 10">NJAU 4742</strain>
    </source>
</reference>
<dbReference type="InterPro" id="IPR007309">
    <property type="entry name" value="TFIIIC_Bblock-bd"/>
</dbReference>
<feature type="region of interest" description="Disordered" evidence="6">
    <location>
        <begin position="107"/>
        <end position="134"/>
    </location>
</feature>
<evidence type="ECO:0000256" key="7">
    <source>
        <dbReference type="SAM" id="SignalP"/>
    </source>
</evidence>
<dbReference type="EMBL" id="LVVK01000017">
    <property type="protein sequence ID" value="OPB39922.1"/>
    <property type="molecule type" value="Genomic_DNA"/>
</dbReference>
<keyword evidence="5" id="KW-0539">Nucleus</keyword>
<dbReference type="InterPro" id="IPR044210">
    <property type="entry name" value="Tfc3-like"/>
</dbReference>
<dbReference type="Proteomes" id="UP000191004">
    <property type="component" value="Unassembled WGS sequence"/>
</dbReference>
<dbReference type="AlphaFoldDB" id="A0A1T3CFS9"/>
<evidence type="ECO:0000256" key="6">
    <source>
        <dbReference type="SAM" id="MobiDB-lite"/>
    </source>
</evidence>
<dbReference type="GO" id="GO:0042791">
    <property type="term" value="P:5S class rRNA transcription by RNA polymerase III"/>
    <property type="evidence" value="ECO:0007669"/>
    <property type="project" value="TreeGrafter"/>
</dbReference>
<feature type="domain" description="B-block binding subunit of TFIIIC" evidence="8">
    <location>
        <begin position="163"/>
        <end position="229"/>
    </location>
</feature>
<dbReference type="OrthoDB" id="5403573at2759"/>
<keyword evidence="7" id="KW-0732">Signal</keyword>
<evidence type="ECO:0000256" key="1">
    <source>
        <dbReference type="ARBA" id="ARBA00004123"/>
    </source>
</evidence>
<dbReference type="GO" id="GO:0006384">
    <property type="term" value="P:transcription initiation at RNA polymerase III promoter"/>
    <property type="evidence" value="ECO:0007669"/>
    <property type="project" value="InterPro"/>
</dbReference>
<evidence type="ECO:0000256" key="3">
    <source>
        <dbReference type="ARBA" id="ARBA00023125"/>
    </source>
</evidence>
<dbReference type="GO" id="GO:0000127">
    <property type="term" value="C:transcription factor TFIIIC complex"/>
    <property type="evidence" value="ECO:0007669"/>
    <property type="project" value="InterPro"/>
</dbReference>
<evidence type="ECO:0000313" key="9">
    <source>
        <dbReference type="EMBL" id="OPB39922.1"/>
    </source>
</evidence>
<dbReference type="Pfam" id="PF04182">
    <property type="entry name" value="B-block_TFIIIC"/>
    <property type="match status" value="1"/>
</dbReference>
<evidence type="ECO:0000256" key="5">
    <source>
        <dbReference type="ARBA" id="ARBA00023242"/>
    </source>
</evidence>
<protein>
    <recommendedName>
        <fullName evidence="8">B-block binding subunit of TFIIIC domain-containing protein</fullName>
    </recommendedName>
</protein>
<dbReference type="GO" id="GO:0003677">
    <property type="term" value="F:DNA binding"/>
    <property type="evidence" value="ECO:0007669"/>
    <property type="project" value="UniProtKB-KW"/>
</dbReference>
<name>A0A1T3CFS9_9HYPO</name>
<gene>
    <name evidence="9" type="ORF">A0O28_0000010</name>
</gene>
<evidence type="ECO:0000256" key="4">
    <source>
        <dbReference type="ARBA" id="ARBA00023163"/>
    </source>
</evidence>
<proteinExistence type="predicted"/>